<dbReference type="GeneID" id="97240524"/>
<keyword evidence="14" id="KW-0449">Lipoprotein</keyword>
<evidence type="ECO:0000256" key="10">
    <source>
        <dbReference type="ARBA" id="ARBA00023114"/>
    </source>
</evidence>
<comment type="subcellular location">
    <subcellularLocation>
        <location evidence="1">Cell outer membrane</location>
        <topology evidence="1">Multi-pass membrane protein</topology>
    </subcellularLocation>
</comment>
<feature type="region of interest" description="Disordered" evidence="15">
    <location>
        <begin position="62"/>
        <end position="129"/>
    </location>
</feature>
<evidence type="ECO:0000259" key="16">
    <source>
        <dbReference type="Pfam" id="PF02563"/>
    </source>
</evidence>
<protein>
    <recommendedName>
        <fullName evidence="21">Polysaccharide biosynthesis/export protein</fullName>
    </recommendedName>
</protein>
<dbReference type="Gene3D" id="3.10.560.10">
    <property type="entry name" value="Outer membrane lipoprotein wza domain like"/>
    <property type="match status" value="5"/>
</dbReference>
<evidence type="ECO:0000256" key="3">
    <source>
        <dbReference type="ARBA" id="ARBA00022448"/>
    </source>
</evidence>
<evidence type="ECO:0000256" key="6">
    <source>
        <dbReference type="ARBA" id="ARBA00022692"/>
    </source>
</evidence>
<dbReference type="InterPro" id="IPR019554">
    <property type="entry name" value="Soluble_ligand-bd"/>
</dbReference>
<name>A0A162JUZ9_9PROT</name>
<organism evidence="19 20">
    <name type="scientific">Tistrella mobilis</name>
    <dbReference type="NCBI Taxonomy" id="171437"/>
    <lineage>
        <taxon>Bacteria</taxon>
        <taxon>Pseudomonadati</taxon>
        <taxon>Pseudomonadota</taxon>
        <taxon>Alphaproteobacteria</taxon>
        <taxon>Geminicoccales</taxon>
        <taxon>Geminicoccaceae</taxon>
        <taxon>Tistrella</taxon>
    </lineage>
</organism>
<dbReference type="RefSeq" id="WP_062769438.1">
    <property type="nucleotide sequence ID" value="NZ_CP121045.1"/>
</dbReference>
<dbReference type="GO" id="GO:0006811">
    <property type="term" value="P:monoatomic ion transport"/>
    <property type="evidence" value="ECO:0007669"/>
    <property type="project" value="UniProtKB-KW"/>
</dbReference>
<evidence type="ECO:0000256" key="15">
    <source>
        <dbReference type="SAM" id="MobiDB-lite"/>
    </source>
</evidence>
<dbReference type="GO" id="GO:0046930">
    <property type="term" value="C:pore complex"/>
    <property type="evidence" value="ECO:0007669"/>
    <property type="project" value="UniProtKB-KW"/>
</dbReference>
<keyword evidence="8" id="KW-0625">Polysaccharide transport</keyword>
<evidence type="ECO:0000313" key="20">
    <source>
        <dbReference type="Proteomes" id="UP000075787"/>
    </source>
</evidence>
<dbReference type="InterPro" id="IPR049712">
    <property type="entry name" value="Poly_export"/>
</dbReference>
<evidence type="ECO:0000256" key="13">
    <source>
        <dbReference type="ARBA" id="ARBA00023237"/>
    </source>
</evidence>
<evidence type="ECO:0000256" key="4">
    <source>
        <dbReference type="ARBA" id="ARBA00022452"/>
    </source>
</evidence>
<dbReference type="Pfam" id="PF02563">
    <property type="entry name" value="Poly_export"/>
    <property type="match status" value="1"/>
</dbReference>
<keyword evidence="13" id="KW-0998">Cell outer membrane</keyword>
<gene>
    <name evidence="19" type="ORF">AUP44_15495</name>
</gene>
<feature type="domain" description="Soluble ligand binding" evidence="17">
    <location>
        <begin position="796"/>
        <end position="838"/>
    </location>
</feature>
<feature type="domain" description="Polysaccharide export protein N-terminal" evidence="16">
    <location>
        <begin position="156"/>
        <end position="228"/>
    </location>
</feature>
<evidence type="ECO:0000256" key="8">
    <source>
        <dbReference type="ARBA" id="ARBA00023047"/>
    </source>
</evidence>
<feature type="domain" description="SLBB" evidence="18">
    <location>
        <begin position="566"/>
        <end position="644"/>
    </location>
</feature>
<evidence type="ECO:0000256" key="14">
    <source>
        <dbReference type="ARBA" id="ARBA00023288"/>
    </source>
</evidence>
<dbReference type="GO" id="GO:0015159">
    <property type="term" value="F:polysaccharide transmembrane transporter activity"/>
    <property type="evidence" value="ECO:0007669"/>
    <property type="project" value="InterPro"/>
</dbReference>
<evidence type="ECO:0000259" key="17">
    <source>
        <dbReference type="Pfam" id="PF10531"/>
    </source>
</evidence>
<accession>A0A162JUZ9</accession>
<evidence type="ECO:0000256" key="2">
    <source>
        <dbReference type="ARBA" id="ARBA00009450"/>
    </source>
</evidence>
<keyword evidence="6" id="KW-0812">Transmembrane</keyword>
<dbReference type="AlphaFoldDB" id="A0A162JUZ9"/>
<keyword evidence="10" id="KW-0626">Porin</keyword>
<evidence type="ECO:0000256" key="9">
    <source>
        <dbReference type="ARBA" id="ARBA00023065"/>
    </source>
</evidence>
<dbReference type="GO" id="GO:0015288">
    <property type="term" value="F:porin activity"/>
    <property type="evidence" value="ECO:0007669"/>
    <property type="project" value="UniProtKB-KW"/>
</dbReference>
<evidence type="ECO:0000256" key="12">
    <source>
        <dbReference type="ARBA" id="ARBA00023139"/>
    </source>
</evidence>
<dbReference type="InterPro" id="IPR003715">
    <property type="entry name" value="Poly_export_N"/>
</dbReference>
<evidence type="ECO:0000256" key="1">
    <source>
        <dbReference type="ARBA" id="ARBA00004571"/>
    </source>
</evidence>
<dbReference type="PANTHER" id="PTHR33619">
    <property type="entry name" value="POLYSACCHARIDE EXPORT PROTEIN GFCE-RELATED"/>
    <property type="match status" value="1"/>
</dbReference>
<feature type="compositionally biased region" description="Acidic residues" evidence="15">
    <location>
        <begin position="91"/>
        <end position="107"/>
    </location>
</feature>
<reference evidence="19 20" key="1">
    <citation type="submission" date="2015-12" db="EMBL/GenBank/DDBJ databases">
        <title>Genome sequence of Tistrella mobilis MCCC 1A02139.</title>
        <authorList>
            <person name="Lu L."/>
            <person name="Lai Q."/>
            <person name="Shao Z."/>
            <person name="Qian P."/>
        </authorList>
    </citation>
    <scope>NUCLEOTIDE SEQUENCE [LARGE SCALE GENOMIC DNA]</scope>
    <source>
        <strain evidence="19 20">MCCC 1A02139</strain>
    </source>
</reference>
<keyword evidence="3" id="KW-0813">Transport</keyword>
<sequence>MIFDTASLRGTSRTGSRSFRRGALSVVALGLAIGLHLGVPSASAQTLLDLQGQIEAATQSLPQQSPFQGGDGSEGNGLNPNAPDRAAAEEQQADETNATDEDGDDQSDTQRLGRFAAPSSSIERDYAQRTGSTLRQYGYGTFARGYRTPLTSGEISPDYVLGIGDELVVTYRGQMSRTVSAVVNRDGDVILPDIAPLRAVGLTIGDLRDRLREETRRSMTGTEVFVSVGNIRLINVAVLGEVRRPGTLSLNSFSTVVDALTAANGIRRTGSLRRLELVRADGTRLPIDLYQYLTGGASAAQTVLRDGDRIVVPLIGATVAVDGDVARPGIFETSPGQSSMAMDDALRLAGGPLRPAGNRLMHISFGPDGVQTVNTTNGRTGSLKRGEILQVFIDRNVVGGTAVVEGSVSTPGPRALDSRGSLKSLLANIDLLSGSPYLPFGVVLTREPSTLLPRMVPVDLVSVLNGTQDMTLNSGDRFLILGAQDIAFLSSPAVAEALAGGDPAGCQATSYLRSIARRSQADSFISARQFLMQSGTPSNAPAKVACAPSLEQYPALLPLMLENVSAIAGDVRRPGLYPIVQPVSLRLMLNAAGGLGRSADISRVEITRYDAAVGATTTDITRESLDLTKVSLDSVVVRPGDMVRIATRVTTRERGLVTVRGEVLRPGNYDIRRGERLSEVLARAGGLSAEAYPFGAVFTRDRVRELERQANRRTASELQKGIVSLLARQSQRSTTGTGVADAMGVMRDLVKDLATVEPYGRVVVEADPAVLAARPELDTVMEGGDEIVIPKRPNYVLVVGEVLNPGAQQFLSGQRAADYVNAAGGYAIDSDEGRAFIVLPNGAAEPLNLGSWSTADTNVPPGAMIVIPRDLAPFDFLAVTSDVTRILGSLALTAAALNAIQD</sequence>
<feature type="domain" description="Soluble ligand binding" evidence="17">
    <location>
        <begin position="236"/>
        <end position="287"/>
    </location>
</feature>
<keyword evidence="12" id="KW-0564">Palmitate</keyword>
<evidence type="ECO:0008006" key="21">
    <source>
        <dbReference type="Google" id="ProtNLM"/>
    </source>
</evidence>
<evidence type="ECO:0000256" key="5">
    <source>
        <dbReference type="ARBA" id="ARBA00022597"/>
    </source>
</evidence>
<dbReference type="PANTHER" id="PTHR33619:SF3">
    <property type="entry name" value="POLYSACCHARIDE EXPORT PROTEIN GFCE-RELATED"/>
    <property type="match status" value="1"/>
</dbReference>
<dbReference type="Pfam" id="PF22461">
    <property type="entry name" value="SLBB_2"/>
    <property type="match status" value="1"/>
</dbReference>
<dbReference type="EMBL" id="LPZR01000213">
    <property type="protein sequence ID" value="KYO49931.1"/>
    <property type="molecule type" value="Genomic_DNA"/>
</dbReference>
<keyword evidence="5" id="KW-0762">Sugar transport</keyword>
<dbReference type="GO" id="GO:0009279">
    <property type="term" value="C:cell outer membrane"/>
    <property type="evidence" value="ECO:0007669"/>
    <property type="project" value="UniProtKB-SubCell"/>
</dbReference>
<keyword evidence="9" id="KW-0406">Ion transport</keyword>
<dbReference type="Pfam" id="PF10531">
    <property type="entry name" value="SLBB"/>
    <property type="match status" value="4"/>
</dbReference>
<comment type="caution">
    <text evidence="19">The sequence shown here is derived from an EMBL/GenBank/DDBJ whole genome shotgun (WGS) entry which is preliminary data.</text>
</comment>
<keyword evidence="7" id="KW-0732">Signal</keyword>
<evidence type="ECO:0000259" key="18">
    <source>
        <dbReference type="Pfam" id="PF22461"/>
    </source>
</evidence>
<dbReference type="Gene3D" id="3.30.1950.10">
    <property type="entry name" value="wza like domain"/>
    <property type="match status" value="1"/>
</dbReference>
<evidence type="ECO:0000256" key="7">
    <source>
        <dbReference type="ARBA" id="ARBA00022729"/>
    </source>
</evidence>
<proteinExistence type="inferred from homology"/>
<dbReference type="Proteomes" id="UP000075787">
    <property type="component" value="Unassembled WGS sequence"/>
</dbReference>
<dbReference type="OrthoDB" id="9808948at2"/>
<evidence type="ECO:0000313" key="19">
    <source>
        <dbReference type="EMBL" id="KYO49931.1"/>
    </source>
</evidence>
<keyword evidence="11" id="KW-0472">Membrane</keyword>
<comment type="similarity">
    <text evidence="2">Belongs to the BexD/CtrA/VexA family.</text>
</comment>
<dbReference type="InterPro" id="IPR054765">
    <property type="entry name" value="SLBB_dom"/>
</dbReference>
<feature type="domain" description="Soluble ligand binding" evidence="17">
    <location>
        <begin position="657"/>
        <end position="692"/>
    </location>
</feature>
<evidence type="ECO:0000256" key="11">
    <source>
        <dbReference type="ARBA" id="ARBA00023136"/>
    </source>
</evidence>
<feature type="domain" description="Soluble ligand binding" evidence="17">
    <location>
        <begin position="319"/>
        <end position="357"/>
    </location>
</feature>
<keyword evidence="4" id="KW-1134">Transmembrane beta strand</keyword>